<dbReference type="PROSITE" id="PS51257">
    <property type="entry name" value="PROKAR_LIPOPROTEIN"/>
    <property type="match status" value="1"/>
</dbReference>
<comment type="caution">
    <text evidence="3">The sequence shown here is derived from an EMBL/GenBank/DDBJ whole genome shotgun (WGS) entry which is preliminary data.</text>
</comment>
<reference evidence="3" key="2">
    <citation type="journal article" date="2020" name="Microorganisms">
        <title>Osmotic Adaptation and Compatible Solute Biosynthesis of Phototrophic Bacteria as Revealed from Genome Analyses.</title>
        <authorList>
            <person name="Imhoff J.F."/>
            <person name="Rahn T."/>
            <person name="Kunzel S."/>
            <person name="Keller A."/>
            <person name="Neulinger S.C."/>
        </authorList>
    </citation>
    <scope>NUCLEOTIDE SEQUENCE</scope>
    <source>
        <strain evidence="3">IM 151</strain>
    </source>
</reference>
<evidence type="ECO:0000313" key="3">
    <source>
        <dbReference type="EMBL" id="MBK1714347.1"/>
    </source>
</evidence>
<accession>A0ABS1E0D1</accession>
<feature type="region of interest" description="Disordered" evidence="1">
    <location>
        <begin position="71"/>
        <end position="90"/>
    </location>
</feature>
<evidence type="ECO:0000256" key="2">
    <source>
        <dbReference type="SAM" id="Phobius"/>
    </source>
</evidence>
<keyword evidence="2" id="KW-0472">Membrane</keyword>
<name>A0ABS1E0D1_RUBGE</name>
<keyword evidence="2" id="KW-0812">Transmembrane</keyword>
<gene>
    <name evidence="3" type="ORF">CKO43_16365</name>
</gene>
<keyword evidence="2" id="KW-1133">Transmembrane helix</keyword>
<reference evidence="3" key="1">
    <citation type="submission" date="2017-08" db="EMBL/GenBank/DDBJ databases">
        <authorList>
            <person name="Imhoff J.F."/>
            <person name="Rahn T."/>
            <person name="Kuenzel S."/>
            <person name="Neulinger S.C."/>
        </authorList>
    </citation>
    <scope>NUCLEOTIDE SEQUENCE</scope>
    <source>
        <strain evidence="3">IM 151</strain>
    </source>
</reference>
<dbReference type="EMBL" id="NRRU01000064">
    <property type="protein sequence ID" value="MBK1714347.1"/>
    <property type="molecule type" value="Genomic_DNA"/>
</dbReference>
<feature type="transmembrane region" description="Helical" evidence="2">
    <location>
        <begin position="38"/>
        <end position="60"/>
    </location>
</feature>
<feature type="transmembrane region" description="Helical" evidence="2">
    <location>
        <begin position="7"/>
        <end position="26"/>
    </location>
</feature>
<evidence type="ECO:0008006" key="5">
    <source>
        <dbReference type="Google" id="ProtNLM"/>
    </source>
</evidence>
<organism evidence="3 4">
    <name type="scientific">Rubrivivax gelatinosus</name>
    <name type="common">Rhodocyclus gelatinosus</name>
    <name type="synonym">Rhodopseudomonas gelatinosa</name>
    <dbReference type="NCBI Taxonomy" id="28068"/>
    <lineage>
        <taxon>Bacteria</taxon>
        <taxon>Pseudomonadati</taxon>
        <taxon>Pseudomonadota</taxon>
        <taxon>Betaproteobacteria</taxon>
        <taxon>Burkholderiales</taxon>
        <taxon>Sphaerotilaceae</taxon>
        <taxon>Rubrivivax</taxon>
    </lineage>
</organism>
<dbReference type="RefSeq" id="WP_200228544.1">
    <property type="nucleotide sequence ID" value="NZ_NRRT01000022.1"/>
</dbReference>
<evidence type="ECO:0000313" key="4">
    <source>
        <dbReference type="Proteomes" id="UP001041814"/>
    </source>
</evidence>
<protein>
    <recommendedName>
        <fullName evidence="5">Transmembrane protein</fullName>
    </recommendedName>
</protein>
<sequence>MNRFFQTIALFVAIACFVWVGVLWHWQSTQRDMSEEDIAVYLVALPLTLFALVLLGRWAWRGAVRQAHEREAGAAAVPSPAPTPTTPDEAERRATLQLLAAHLNCPAGDSPAALLNAAEEGAPRPELDPVLRDDDGLPLMTARIRGLDPDALDLDAAEETMRALQAAWQHEAMRPEMRRALAALQLPLENTLTTLRAWRERFGLEDAPPEHVSQSMLRLLPLWPPTWTAYETAVARLWLLAQLQAAELAGPHRIAELPLAPGGGWPEAERVVRTLERENRADLLLVTACHSDIGDASVRRLQAEGRLFTSRSATRPIPGEAAAALVLAPTTWPAATDDELPVHLHRAAVIARDKSIDAGGRTSGEAAQTCVEQALASGPFAPEAIAAAVHDADQHTPRAAEALTTLLNGLPHLLPADDVRQTGMLNGQAGVAAPLLVIALAAHQAQRLGKPCLALSVDDMRLRLALIARPAPFDPAAAPPAAA</sequence>
<keyword evidence="4" id="KW-1185">Reference proteome</keyword>
<dbReference type="Proteomes" id="UP001041814">
    <property type="component" value="Unassembled WGS sequence"/>
</dbReference>
<proteinExistence type="predicted"/>
<evidence type="ECO:0000256" key="1">
    <source>
        <dbReference type="SAM" id="MobiDB-lite"/>
    </source>
</evidence>